<feature type="compositionally biased region" description="Basic and acidic residues" evidence="1">
    <location>
        <begin position="80"/>
        <end position="119"/>
    </location>
</feature>
<keyword evidence="3" id="KW-1185">Reference proteome</keyword>
<dbReference type="Proteomes" id="UP000440578">
    <property type="component" value="Unassembled WGS sequence"/>
</dbReference>
<sequence>MPTVDLDTIEDEVLLRKMWKEEEDVTEKRNIRARMFQLRERRLKDLHGSDDGERSLERDSRYRRLAGEAADSSERASSPPRKEASPPRKEASPVRKEASPVRKEMSPGRKEMSPETEKTRSRRSPASESRGSSPRKTYSSRAATTEVPARKSATPERSGPTDRRARRAISTVEPPAGRPARASPTRKQRIDIVNKPEKRSCGDRRRPDRH</sequence>
<dbReference type="EMBL" id="VIIS01001829">
    <property type="protein sequence ID" value="KAF0292211.1"/>
    <property type="molecule type" value="Genomic_DNA"/>
</dbReference>
<name>A0A6A4VSD6_AMPAM</name>
<protein>
    <submittedName>
        <fullName evidence="2">Uncharacterized protein</fullName>
    </submittedName>
</protein>
<reference evidence="2 3" key="1">
    <citation type="submission" date="2019-07" db="EMBL/GenBank/DDBJ databases">
        <title>Draft genome assembly of a fouling barnacle, Amphibalanus amphitrite (Darwin, 1854): The first reference genome for Thecostraca.</title>
        <authorList>
            <person name="Kim W."/>
        </authorList>
    </citation>
    <scope>NUCLEOTIDE SEQUENCE [LARGE SCALE GENOMIC DNA]</scope>
    <source>
        <strain evidence="2">SNU_AA5</strain>
        <tissue evidence="2">Soma without cirri and trophi</tissue>
    </source>
</reference>
<comment type="caution">
    <text evidence="2">The sequence shown here is derived from an EMBL/GenBank/DDBJ whole genome shotgun (WGS) entry which is preliminary data.</text>
</comment>
<accession>A0A6A4VSD6</accession>
<proteinExistence type="predicted"/>
<feature type="compositionally biased region" description="Basic and acidic residues" evidence="1">
    <location>
        <begin position="38"/>
        <end position="66"/>
    </location>
</feature>
<feature type="region of interest" description="Disordered" evidence="1">
    <location>
        <begin position="38"/>
        <end position="210"/>
    </location>
</feature>
<dbReference type="OrthoDB" id="6381429at2759"/>
<evidence type="ECO:0000256" key="1">
    <source>
        <dbReference type="SAM" id="MobiDB-lite"/>
    </source>
</evidence>
<feature type="compositionally biased region" description="Polar residues" evidence="1">
    <location>
        <begin position="124"/>
        <end position="143"/>
    </location>
</feature>
<evidence type="ECO:0000313" key="2">
    <source>
        <dbReference type="EMBL" id="KAF0292211.1"/>
    </source>
</evidence>
<gene>
    <name evidence="2" type="ORF">FJT64_009781</name>
</gene>
<dbReference type="AlphaFoldDB" id="A0A6A4VSD6"/>
<feature type="compositionally biased region" description="Basic and acidic residues" evidence="1">
    <location>
        <begin position="188"/>
        <end position="210"/>
    </location>
</feature>
<evidence type="ECO:0000313" key="3">
    <source>
        <dbReference type="Proteomes" id="UP000440578"/>
    </source>
</evidence>
<organism evidence="2 3">
    <name type="scientific">Amphibalanus amphitrite</name>
    <name type="common">Striped barnacle</name>
    <name type="synonym">Balanus amphitrite</name>
    <dbReference type="NCBI Taxonomy" id="1232801"/>
    <lineage>
        <taxon>Eukaryota</taxon>
        <taxon>Metazoa</taxon>
        <taxon>Ecdysozoa</taxon>
        <taxon>Arthropoda</taxon>
        <taxon>Crustacea</taxon>
        <taxon>Multicrustacea</taxon>
        <taxon>Cirripedia</taxon>
        <taxon>Thoracica</taxon>
        <taxon>Thoracicalcarea</taxon>
        <taxon>Balanomorpha</taxon>
        <taxon>Balanoidea</taxon>
        <taxon>Balanidae</taxon>
        <taxon>Amphibalaninae</taxon>
        <taxon>Amphibalanus</taxon>
    </lineage>
</organism>